<evidence type="ECO:0000256" key="5">
    <source>
        <dbReference type="ARBA" id="ARBA00022741"/>
    </source>
</evidence>
<dbReference type="EMBL" id="JH992966">
    <property type="protein sequence ID" value="EKX54881.1"/>
    <property type="molecule type" value="Genomic_DNA"/>
</dbReference>
<comment type="subcellular location">
    <subcellularLocation>
        <location evidence="1">Membrane</location>
        <topology evidence="1">Multi-pass membrane protein</topology>
    </subcellularLocation>
    <subcellularLocation>
        <location evidence="2">Plastid</location>
        <location evidence="2">Chloroplast</location>
    </subcellularLocation>
</comment>
<dbReference type="RefSeq" id="XP_005841861.1">
    <property type="nucleotide sequence ID" value="XM_005841804.1"/>
</dbReference>
<protein>
    <recommendedName>
        <fullName evidence="11">ABC transporter domain-containing protein</fullName>
    </recommendedName>
</protein>
<keyword evidence="14" id="KW-1185">Reference proteome</keyword>
<evidence type="ECO:0000313" key="12">
    <source>
        <dbReference type="EMBL" id="EKX54881.1"/>
    </source>
</evidence>
<dbReference type="Proteomes" id="UP000011087">
    <property type="component" value="Unassembled WGS sequence"/>
</dbReference>
<feature type="transmembrane region" description="Helical" evidence="10">
    <location>
        <begin position="508"/>
        <end position="527"/>
    </location>
</feature>
<feature type="transmembrane region" description="Helical" evidence="10">
    <location>
        <begin position="696"/>
        <end position="718"/>
    </location>
</feature>
<dbReference type="GO" id="GO:0009507">
    <property type="term" value="C:chloroplast"/>
    <property type="evidence" value="ECO:0007669"/>
    <property type="project" value="UniProtKB-SubCell"/>
</dbReference>
<dbReference type="GO" id="GO:0016020">
    <property type="term" value="C:membrane"/>
    <property type="evidence" value="ECO:0007669"/>
    <property type="project" value="UniProtKB-SubCell"/>
</dbReference>
<evidence type="ECO:0000256" key="10">
    <source>
        <dbReference type="SAM" id="Phobius"/>
    </source>
</evidence>
<reference evidence="12 14" key="1">
    <citation type="journal article" date="2012" name="Nature">
        <title>Algal genomes reveal evolutionary mosaicism and the fate of nucleomorphs.</title>
        <authorList>
            <consortium name="DOE Joint Genome Institute"/>
            <person name="Curtis B.A."/>
            <person name="Tanifuji G."/>
            <person name="Burki F."/>
            <person name="Gruber A."/>
            <person name="Irimia M."/>
            <person name="Maruyama S."/>
            <person name="Arias M.C."/>
            <person name="Ball S.G."/>
            <person name="Gile G.H."/>
            <person name="Hirakawa Y."/>
            <person name="Hopkins J.F."/>
            <person name="Kuo A."/>
            <person name="Rensing S.A."/>
            <person name="Schmutz J."/>
            <person name="Symeonidi A."/>
            <person name="Elias M."/>
            <person name="Eveleigh R.J."/>
            <person name="Herman E.K."/>
            <person name="Klute M.J."/>
            <person name="Nakayama T."/>
            <person name="Obornik M."/>
            <person name="Reyes-Prieto A."/>
            <person name="Armbrust E.V."/>
            <person name="Aves S.J."/>
            <person name="Beiko R.G."/>
            <person name="Coutinho P."/>
            <person name="Dacks J.B."/>
            <person name="Durnford D.G."/>
            <person name="Fast N.M."/>
            <person name="Green B.R."/>
            <person name="Grisdale C.J."/>
            <person name="Hempel F."/>
            <person name="Henrissat B."/>
            <person name="Hoppner M.P."/>
            <person name="Ishida K."/>
            <person name="Kim E."/>
            <person name="Koreny L."/>
            <person name="Kroth P.G."/>
            <person name="Liu Y."/>
            <person name="Malik S.B."/>
            <person name="Maier U.G."/>
            <person name="McRose D."/>
            <person name="Mock T."/>
            <person name="Neilson J.A."/>
            <person name="Onodera N.T."/>
            <person name="Poole A.M."/>
            <person name="Pritham E.J."/>
            <person name="Richards T.A."/>
            <person name="Rocap G."/>
            <person name="Roy S.W."/>
            <person name="Sarai C."/>
            <person name="Schaack S."/>
            <person name="Shirato S."/>
            <person name="Slamovits C.H."/>
            <person name="Spencer D.F."/>
            <person name="Suzuki S."/>
            <person name="Worden A.Z."/>
            <person name="Zauner S."/>
            <person name="Barry K."/>
            <person name="Bell C."/>
            <person name="Bharti A.K."/>
            <person name="Crow J.A."/>
            <person name="Grimwood J."/>
            <person name="Kramer R."/>
            <person name="Lindquist E."/>
            <person name="Lucas S."/>
            <person name="Salamov A."/>
            <person name="McFadden G.I."/>
            <person name="Lane C.E."/>
            <person name="Keeling P.J."/>
            <person name="Gray M.W."/>
            <person name="Grigoriev I.V."/>
            <person name="Archibald J.M."/>
        </authorList>
    </citation>
    <scope>NUCLEOTIDE SEQUENCE</scope>
    <source>
        <strain evidence="12 14">CCMP2712</strain>
    </source>
</reference>
<reference evidence="14" key="2">
    <citation type="submission" date="2012-11" db="EMBL/GenBank/DDBJ databases">
        <authorList>
            <person name="Kuo A."/>
            <person name="Curtis B.A."/>
            <person name="Tanifuji G."/>
            <person name="Burki F."/>
            <person name="Gruber A."/>
            <person name="Irimia M."/>
            <person name="Maruyama S."/>
            <person name="Arias M.C."/>
            <person name="Ball S.G."/>
            <person name="Gile G.H."/>
            <person name="Hirakawa Y."/>
            <person name="Hopkins J.F."/>
            <person name="Rensing S.A."/>
            <person name="Schmutz J."/>
            <person name="Symeonidi A."/>
            <person name="Elias M."/>
            <person name="Eveleigh R.J."/>
            <person name="Herman E.K."/>
            <person name="Klute M.J."/>
            <person name="Nakayama T."/>
            <person name="Obornik M."/>
            <person name="Reyes-Prieto A."/>
            <person name="Armbrust E.V."/>
            <person name="Aves S.J."/>
            <person name="Beiko R.G."/>
            <person name="Coutinho P."/>
            <person name="Dacks J.B."/>
            <person name="Durnford D.G."/>
            <person name="Fast N.M."/>
            <person name="Green B.R."/>
            <person name="Grisdale C."/>
            <person name="Hempe F."/>
            <person name="Henrissat B."/>
            <person name="Hoppner M.P."/>
            <person name="Ishida K.-I."/>
            <person name="Kim E."/>
            <person name="Koreny L."/>
            <person name="Kroth P.G."/>
            <person name="Liu Y."/>
            <person name="Malik S.-B."/>
            <person name="Maier U.G."/>
            <person name="McRose D."/>
            <person name="Mock T."/>
            <person name="Neilson J.A."/>
            <person name="Onodera N.T."/>
            <person name="Poole A.M."/>
            <person name="Pritham E.J."/>
            <person name="Richards T.A."/>
            <person name="Rocap G."/>
            <person name="Roy S.W."/>
            <person name="Sarai C."/>
            <person name="Schaack S."/>
            <person name="Shirato S."/>
            <person name="Slamovits C.H."/>
            <person name="Spencer D.F."/>
            <person name="Suzuki S."/>
            <person name="Worden A.Z."/>
            <person name="Zauner S."/>
            <person name="Barry K."/>
            <person name="Bell C."/>
            <person name="Bharti A.K."/>
            <person name="Crow J.A."/>
            <person name="Grimwood J."/>
            <person name="Kramer R."/>
            <person name="Lindquist E."/>
            <person name="Lucas S."/>
            <person name="Salamov A."/>
            <person name="McFadden G.I."/>
            <person name="Lane C.E."/>
            <person name="Keeling P.J."/>
            <person name="Gray M.W."/>
            <person name="Grigoriev I.V."/>
            <person name="Archibald J.M."/>
        </authorList>
    </citation>
    <scope>NUCLEOTIDE SEQUENCE</scope>
    <source>
        <strain evidence="14">CCMP2712</strain>
    </source>
</reference>
<feature type="transmembrane region" description="Helical" evidence="10">
    <location>
        <begin position="1220"/>
        <end position="1244"/>
    </location>
</feature>
<dbReference type="Gene3D" id="3.40.50.300">
    <property type="entry name" value="P-loop containing nucleotide triphosphate hydrolases"/>
    <property type="match status" value="2"/>
</dbReference>
<feature type="region of interest" description="Disordered" evidence="9">
    <location>
        <begin position="10"/>
        <end position="33"/>
    </location>
</feature>
<feature type="transmembrane region" description="Helical" evidence="10">
    <location>
        <begin position="475"/>
        <end position="496"/>
    </location>
</feature>
<dbReference type="GO" id="GO:0140359">
    <property type="term" value="F:ABC-type transporter activity"/>
    <property type="evidence" value="ECO:0007669"/>
    <property type="project" value="InterPro"/>
</dbReference>
<keyword evidence="8 10" id="KW-0472">Membrane</keyword>
<sequence>MSNPIASLAFSNAAQRHDNGSATSESVDEDEGHRASDSIRVLIDAGNSSVSLQELLRPGVQTRYAQLELMELAKSIVGHRQGPCFVTLKDVTIEGKAKVMMIEFQTVATAALSMVTSLFRKSQRFCTKHILTHVTTAFAPAKICLLIGPPQSGKTTLLKYIAERLDSGLTSRGDLSFNGVHPHPSIMPRIVAYTPQLDDHTPALTVQQTLNFAFDCTASRHVRGMAKQNGLAPKSTKEEGGDPRNKVNIIMDYCGLDNCKNTVAGSDTLRGLSGGEKRRLTIAEQLVGTSLVNCMDEITTGLDSAAAHDIVESLANACHVFDKTTVISLLQPPPEVVNLFDEILLLGPNGVLLYHGPVSDAESYFEEEFGFKKPGNLPLADFLVTLCTDEVTQYWSTFNSDDVPTPMEMAERWKRSRIFKQYIKPRFHEAVNHGRCKESNTVNQMPWITPFGATYKTLLKACFHRSFRILLGDRVLVRSIIIQRLIQGIIIGTIFWQTTKDGMKVPMLFLLSSMLSMSNVYMVNLAIMKRPIFYKLRDSGFYPTWIYAMSEFISELPLQCLEVCIVGFIAFFFVGFQTSTFPTFVVALLLICLAFVSIYKAIAANSRSPSGAQGLAIGFIAFSMCFSGYIVTKGSIPDYFIWIYWMLPFPWVLRILAINEFMSPGRNGVYDSLVGPSKQRLGDMYLQTFSIPVDKIWIPLGFIYLLAIIVLFQLLYAFGLHFRRLECELPIIVLDKDKEKTEKPGDATLDPVFERDAMFEDAEQNSKKAFTALRSISIVPPEVSLSLKNLCYTVTIPAPKDSGAKKMDKILINNIYAHFEPGTITALMGSSGAGKTTLMDVIAGRKTSGKIEGEILVNGHKQELSTFARISGYVEQTDLHIGSLTVLEALRFSALHRLPPELSSDEKEIVVQAVADLVELRPVLNKTIGGKGIGLSLEQRKRVTIGVEMAANPSILFLDEPTSGLDSRAAKMVMNVLRRITETGRTVICTVHQPSKEIFSMFDHLLLLKKGGWMVYNGDLGPTRQEEGHDGLVYTARNMVDYFENCSPLAPKMRPEMNPAEYMLDIVGAGLGTHADRGDNVDFVRLFEESEMAKGMKRKLESLSQGEKLHFSSRYATGFATQLYFSTRRWASCHWRNVGYNLHRMIVVTIIALLFSLNMVNQKLSDVTDQSKLQSFNGILFAGVFFTAAVQTNMAVQVLGEVKVVYYKELAAGMYTPFAYIFGLTVVEIPWLIAVTALHMIIFYPLVGLWTAPSYIAMYAVTVFLLCTVFCFWGQMLAALTPSTQAAALIAGPTVGIMVLFSGFFVPGSLIPYPWKIFYYIFPAKYGIKAAMPKQFYCSMSCLAESQDPSNRFNCNELNVTSLARPPFNADGPGCSLLYDLTGQVQQMKGAAWTAKNLGASGIHRMTVWDYWSITTDSNITDVPLYIGVLAIFIFVFRFFTYLALKYLKHINR</sequence>
<feature type="transmembrane region" description="Helical" evidence="10">
    <location>
        <begin position="556"/>
        <end position="576"/>
    </location>
</feature>
<dbReference type="OrthoDB" id="66620at2759"/>
<dbReference type="OMA" id="QYWSDQS"/>
<feature type="transmembrane region" description="Helical" evidence="10">
    <location>
        <begin position="1256"/>
        <end position="1274"/>
    </location>
</feature>
<evidence type="ECO:0000259" key="11">
    <source>
        <dbReference type="PROSITE" id="PS50893"/>
    </source>
</evidence>
<accession>L1K230</accession>
<dbReference type="HOGENOM" id="CLU_000604_35_6_1"/>
<dbReference type="Pfam" id="PF00005">
    <property type="entry name" value="ABC_tran"/>
    <property type="match status" value="2"/>
</dbReference>
<dbReference type="SMART" id="SM00382">
    <property type="entry name" value="AAA"/>
    <property type="match status" value="2"/>
</dbReference>
<proteinExistence type="predicted"/>
<dbReference type="PANTHER" id="PTHR19241">
    <property type="entry name" value="ATP-BINDING CASSETTE TRANSPORTER"/>
    <property type="match status" value="1"/>
</dbReference>
<keyword evidence="6" id="KW-0067">ATP-binding</keyword>
<feature type="transmembrane region" description="Helical" evidence="10">
    <location>
        <begin position="1425"/>
        <end position="1445"/>
    </location>
</feature>
<feature type="transmembrane region" description="Helical" evidence="10">
    <location>
        <begin position="639"/>
        <end position="657"/>
    </location>
</feature>
<dbReference type="InterPro" id="IPR034003">
    <property type="entry name" value="ABCG_PDR_2"/>
</dbReference>
<dbReference type="EnsemblProtists" id="EKX54881">
    <property type="protein sequence ID" value="EKX54881"/>
    <property type="gene ID" value="GUITHDRAFT_91458"/>
</dbReference>
<keyword evidence="3" id="KW-0813">Transport</keyword>
<dbReference type="InterPro" id="IPR003439">
    <property type="entry name" value="ABC_transporter-like_ATP-bd"/>
</dbReference>
<dbReference type="CDD" id="cd03232">
    <property type="entry name" value="ABCG_PDR_domain2"/>
    <property type="match status" value="1"/>
</dbReference>
<name>L1K230_GUITC</name>
<feature type="domain" description="ABC transporter" evidence="11">
    <location>
        <begin position="113"/>
        <end position="373"/>
    </location>
</feature>
<feature type="transmembrane region" description="Helical" evidence="10">
    <location>
        <begin position="1138"/>
        <end position="1159"/>
    </location>
</feature>
<gene>
    <name evidence="12" type="ORF">GUITHDRAFT_91458</name>
</gene>
<evidence type="ECO:0000313" key="14">
    <source>
        <dbReference type="Proteomes" id="UP000011087"/>
    </source>
</evidence>
<dbReference type="GO" id="GO:0016887">
    <property type="term" value="F:ATP hydrolysis activity"/>
    <property type="evidence" value="ECO:0007669"/>
    <property type="project" value="InterPro"/>
</dbReference>
<dbReference type="InterPro" id="IPR017871">
    <property type="entry name" value="ABC_transporter-like_CS"/>
</dbReference>
<dbReference type="InterPro" id="IPR003593">
    <property type="entry name" value="AAA+_ATPase"/>
</dbReference>
<evidence type="ECO:0000256" key="4">
    <source>
        <dbReference type="ARBA" id="ARBA00022692"/>
    </source>
</evidence>
<dbReference type="KEGG" id="gtt:GUITHDRAFT_91458"/>
<evidence type="ECO:0000313" key="13">
    <source>
        <dbReference type="EnsemblProtists" id="EKX54881"/>
    </source>
</evidence>
<keyword evidence="7 10" id="KW-1133">Transmembrane helix</keyword>
<feature type="compositionally biased region" description="Polar residues" evidence="9">
    <location>
        <begin position="10"/>
        <end position="25"/>
    </location>
</feature>
<feature type="domain" description="ABC transporter" evidence="11">
    <location>
        <begin position="785"/>
        <end position="1035"/>
    </location>
</feature>
<evidence type="ECO:0000256" key="7">
    <source>
        <dbReference type="ARBA" id="ARBA00022989"/>
    </source>
</evidence>
<reference evidence="13" key="3">
    <citation type="submission" date="2015-06" db="UniProtKB">
        <authorList>
            <consortium name="EnsemblProtists"/>
        </authorList>
    </citation>
    <scope>IDENTIFICATION</scope>
</reference>
<evidence type="ECO:0000256" key="3">
    <source>
        <dbReference type="ARBA" id="ARBA00022448"/>
    </source>
</evidence>
<dbReference type="SUPFAM" id="SSF52540">
    <property type="entry name" value="P-loop containing nucleoside triphosphate hydrolases"/>
    <property type="match status" value="2"/>
</dbReference>
<evidence type="ECO:0000256" key="6">
    <source>
        <dbReference type="ARBA" id="ARBA00022840"/>
    </source>
</evidence>
<feature type="transmembrane region" description="Helical" evidence="10">
    <location>
        <begin position="1286"/>
        <end position="1306"/>
    </location>
</feature>
<evidence type="ECO:0000256" key="2">
    <source>
        <dbReference type="ARBA" id="ARBA00004229"/>
    </source>
</evidence>
<dbReference type="GO" id="GO:0005524">
    <property type="term" value="F:ATP binding"/>
    <property type="evidence" value="ECO:0007669"/>
    <property type="project" value="UniProtKB-KW"/>
</dbReference>
<feature type="transmembrane region" description="Helical" evidence="10">
    <location>
        <begin position="614"/>
        <end position="632"/>
    </location>
</feature>
<organism evidence="12">
    <name type="scientific">Guillardia theta (strain CCMP2712)</name>
    <name type="common">Cryptophyte</name>
    <dbReference type="NCBI Taxonomy" id="905079"/>
    <lineage>
        <taxon>Eukaryota</taxon>
        <taxon>Cryptophyceae</taxon>
        <taxon>Pyrenomonadales</taxon>
        <taxon>Geminigeraceae</taxon>
        <taxon>Guillardia</taxon>
    </lineage>
</organism>
<evidence type="ECO:0000256" key="8">
    <source>
        <dbReference type="ARBA" id="ARBA00023136"/>
    </source>
</evidence>
<dbReference type="PROSITE" id="PS50893">
    <property type="entry name" value="ABC_TRANSPORTER_2"/>
    <property type="match status" value="2"/>
</dbReference>
<evidence type="ECO:0000256" key="1">
    <source>
        <dbReference type="ARBA" id="ARBA00004141"/>
    </source>
</evidence>
<dbReference type="eggNOG" id="KOG0065">
    <property type="taxonomic scope" value="Eukaryota"/>
</dbReference>
<evidence type="ECO:0000256" key="9">
    <source>
        <dbReference type="SAM" id="MobiDB-lite"/>
    </source>
</evidence>
<feature type="transmembrane region" description="Helical" evidence="10">
    <location>
        <begin position="1179"/>
        <end position="1199"/>
    </location>
</feature>
<dbReference type="GeneID" id="17311509"/>
<keyword evidence="4 10" id="KW-0812">Transmembrane</keyword>
<dbReference type="InterPro" id="IPR013525">
    <property type="entry name" value="ABC2_TM"/>
</dbReference>
<dbReference type="InterPro" id="IPR027417">
    <property type="entry name" value="P-loop_NTPase"/>
</dbReference>
<dbReference type="PaxDb" id="55529-EKX54881"/>
<dbReference type="STRING" id="905079.L1K230"/>
<feature type="transmembrane region" description="Helical" evidence="10">
    <location>
        <begin position="583"/>
        <end position="602"/>
    </location>
</feature>
<dbReference type="PROSITE" id="PS00211">
    <property type="entry name" value="ABC_TRANSPORTER_1"/>
    <property type="match status" value="1"/>
</dbReference>
<keyword evidence="5" id="KW-0547">Nucleotide-binding</keyword>
<dbReference type="Pfam" id="PF01061">
    <property type="entry name" value="ABC2_membrane"/>
    <property type="match status" value="2"/>
</dbReference>